<reference evidence="2 3" key="1">
    <citation type="submission" date="2021-01" db="EMBL/GenBank/DDBJ databases">
        <title>Whole genome shotgun sequence of Microbispora amethystogenes NBRC 101907.</title>
        <authorList>
            <person name="Komaki H."/>
            <person name="Tamura T."/>
        </authorList>
    </citation>
    <scope>NUCLEOTIDE SEQUENCE [LARGE SCALE GENOMIC DNA]</scope>
    <source>
        <strain evidence="2 3">NBRC 101907</strain>
    </source>
</reference>
<sequence length="716" mass="76698">MTLSSGDSRPSPSPASAPAPPSASAQSSPNASAPVPSPSPEAAPTQPPATPTSPAGAVAPGRPEPTPPPEGWVNRGGGFAGIDPAAMDDFERGLGRAQDSIGRAEPRIRGMLQRLDLDTSRLGALREAQGWIQSTRPDLRRRGDTIRAEHGEWAASSALPAGLAAFDEKLYGEAGRDPDVYAAAGKLTETAGNGEIDAKTVAALEKRTGDSAFALALMTTLGAARLRDLLVKTVEHTDDATMQRLQKALGATLGTASPRLAPAYRDELTGALDKAIVDWRPAYALALALKHGTFASAFLVAVARQIDKHMAAMSGEPAIRKTLMEALARDPVAAQDFFLGDPKALERYLRWPYMPDDGAALGRALEAAMLTFRDHDGSKEQPSRGYLSALLASRFLHLEAERISKGLPPSVPPTTTAKILAGYILDVNRVTSDSGDTIVPGVGHTDDPSIPGPVPWGLRVTREALLAVMTEAFVDPTAFSTVATAQTAFAKKLLDHGAAEMALNQRDETLSTQTQWIGSGFGLITDAAGLARIEQGKDLDEAQERNLKILTAIANTGLAIPQSGVWPVVAGIAGAWTGRIEDSATGDFEDEAKPKANLAVVKTRELLEDLTVQAMLKHELFGPSDPPARTHPWAALKEFKHSEDPRDSPNNFLKDGRTIMSRDEMIDRTSDGTAVGQQRLDAYKRWLRDENLIGKRWRQLLDHLNQSYTQAFTEFK</sequence>
<dbReference type="Proteomes" id="UP000651728">
    <property type="component" value="Unassembled WGS sequence"/>
</dbReference>
<evidence type="ECO:0000313" key="3">
    <source>
        <dbReference type="Proteomes" id="UP000651728"/>
    </source>
</evidence>
<comment type="caution">
    <text evidence="2">The sequence shown here is derived from an EMBL/GenBank/DDBJ whole genome shotgun (WGS) entry which is preliminary data.</text>
</comment>
<feature type="compositionally biased region" description="Low complexity" evidence="1">
    <location>
        <begin position="1"/>
        <end position="10"/>
    </location>
</feature>
<name>A0ABQ4FIS8_9ACTN</name>
<feature type="compositionally biased region" description="Low complexity" evidence="1">
    <location>
        <begin position="22"/>
        <end position="34"/>
    </location>
</feature>
<keyword evidence="3" id="KW-1185">Reference proteome</keyword>
<evidence type="ECO:0000256" key="1">
    <source>
        <dbReference type="SAM" id="MobiDB-lite"/>
    </source>
</evidence>
<organism evidence="2 3">
    <name type="scientific">Microbispora amethystogenes</name>
    <dbReference type="NCBI Taxonomy" id="1427754"/>
    <lineage>
        <taxon>Bacteria</taxon>
        <taxon>Bacillati</taxon>
        <taxon>Actinomycetota</taxon>
        <taxon>Actinomycetes</taxon>
        <taxon>Streptosporangiales</taxon>
        <taxon>Streptosporangiaceae</taxon>
        <taxon>Microbispora</taxon>
    </lineage>
</organism>
<dbReference type="EMBL" id="BOOB01000038">
    <property type="protein sequence ID" value="GIH34727.1"/>
    <property type="molecule type" value="Genomic_DNA"/>
</dbReference>
<proteinExistence type="predicted"/>
<feature type="region of interest" description="Disordered" evidence="1">
    <location>
        <begin position="1"/>
        <end position="86"/>
    </location>
</feature>
<evidence type="ECO:0000313" key="2">
    <source>
        <dbReference type="EMBL" id="GIH34727.1"/>
    </source>
</evidence>
<accession>A0ABQ4FIS8</accession>
<feature type="compositionally biased region" description="Pro residues" evidence="1">
    <location>
        <begin position="35"/>
        <end position="51"/>
    </location>
</feature>
<gene>
    <name evidence="2" type="ORF">Mam01_48910</name>
</gene>
<protein>
    <submittedName>
        <fullName evidence="2">Uncharacterized protein</fullName>
    </submittedName>
</protein>
<feature type="compositionally biased region" description="Pro residues" evidence="1">
    <location>
        <begin position="11"/>
        <end position="21"/>
    </location>
</feature>
<feature type="compositionally biased region" description="Low complexity" evidence="1">
    <location>
        <begin position="52"/>
        <end position="61"/>
    </location>
</feature>